<protein>
    <submittedName>
        <fullName evidence="1">Uncharacterized protein</fullName>
    </submittedName>
</protein>
<organism evidence="1 2">
    <name type="scientific">Alternaria panax</name>
    <dbReference type="NCBI Taxonomy" id="48097"/>
    <lineage>
        <taxon>Eukaryota</taxon>
        <taxon>Fungi</taxon>
        <taxon>Dikarya</taxon>
        <taxon>Ascomycota</taxon>
        <taxon>Pezizomycotina</taxon>
        <taxon>Dothideomycetes</taxon>
        <taxon>Pleosporomycetidae</taxon>
        <taxon>Pleosporales</taxon>
        <taxon>Pleosporineae</taxon>
        <taxon>Pleosporaceae</taxon>
        <taxon>Alternaria</taxon>
        <taxon>Alternaria sect. Panax</taxon>
    </lineage>
</organism>
<reference evidence="1" key="1">
    <citation type="submission" date="2021-07" db="EMBL/GenBank/DDBJ databases">
        <title>Genome Resource of American Ginseng Black Spot Pathogen Alternaria panax.</title>
        <authorList>
            <person name="Qiu C."/>
            <person name="Wang W."/>
            <person name="Liu Z."/>
        </authorList>
    </citation>
    <scope>NUCLEOTIDE SEQUENCE</scope>
    <source>
        <strain evidence="1">BNCC115425</strain>
    </source>
</reference>
<evidence type="ECO:0000313" key="1">
    <source>
        <dbReference type="EMBL" id="KAG9195065.1"/>
    </source>
</evidence>
<name>A0AAD4IIE7_9PLEO</name>
<dbReference type="EMBL" id="JAANER010000001">
    <property type="protein sequence ID" value="KAG9195065.1"/>
    <property type="molecule type" value="Genomic_DNA"/>
</dbReference>
<comment type="caution">
    <text evidence="1">The sequence shown here is derived from an EMBL/GenBank/DDBJ whole genome shotgun (WGS) entry which is preliminary data.</text>
</comment>
<sequence length="72" mass="8084">MGTCRARRSELKEAENQMVHYDWLENAAAALDVDTYFCMFLFALKASFSRLGVSLAFCDALFRHSGDDELGA</sequence>
<evidence type="ECO:0000313" key="2">
    <source>
        <dbReference type="Proteomes" id="UP001199106"/>
    </source>
</evidence>
<proteinExistence type="predicted"/>
<accession>A0AAD4IIE7</accession>
<gene>
    <name evidence="1" type="ORF">G6011_00185</name>
</gene>
<dbReference type="AlphaFoldDB" id="A0AAD4IIE7"/>
<dbReference type="Proteomes" id="UP001199106">
    <property type="component" value="Unassembled WGS sequence"/>
</dbReference>
<keyword evidence="2" id="KW-1185">Reference proteome</keyword>